<evidence type="ECO:0000256" key="12">
    <source>
        <dbReference type="RuleBase" id="RU364052"/>
    </source>
</evidence>
<dbReference type="EC" id="1.3.3.15" evidence="6 12"/>
<evidence type="ECO:0000256" key="11">
    <source>
        <dbReference type="ARBA" id="ARBA00023133"/>
    </source>
</evidence>
<evidence type="ECO:0000256" key="5">
    <source>
        <dbReference type="ARBA" id="ARBA00008310"/>
    </source>
</evidence>
<reference evidence="14 15" key="1">
    <citation type="journal article" date="2013" name="Stand. Genomic Sci.">
        <title>Genomic Encyclopedia of Type Strains, Phase I: The one thousand microbial genomes (KMG-I) project.</title>
        <authorList>
            <person name="Kyrpides N.C."/>
            <person name="Woyke T."/>
            <person name="Eisen J.A."/>
            <person name="Garrity G."/>
            <person name="Lilburn T.G."/>
            <person name="Beck B.J."/>
            <person name="Whitman W.B."/>
            <person name="Hugenholtz P."/>
            <person name="Klenk H.P."/>
        </authorList>
    </citation>
    <scope>NUCLEOTIDE SEQUENCE [LARGE SCALE GENOMIC DNA]</scope>
    <source>
        <strain evidence="14 15">DSM 45044</strain>
    </source>
</reference>
<dbReference type="AlphaFoldDB" id="A0A562VBH4"/>
<accession>A0A562VBH4</accession>
<dbReference type="UniPathway" id="UPA00252"/>
<feature type="domain" description="Amine oxidase" evidence="13">
    <location>
        <begin position="13"/>
        <end position="454"/>
    </location>
</feature>
<dbReference type="Gene3D" id="1.10.3110.10">
    <property type="entry name" value="protoporphyrinogen ix oxidase, domain 3"/>
    <property type="match status" value="1"/>
</dbReference>
<keyword evidence="9 12" id="KW-0274">FAD</keyword>
<dbReference type="PANTHER" id="PTHR42923">
    <property type="entry name" value="PROTOPORPHYRINOGEN OXIDASE"/>
    <property type="match status" value="1"/>
</dbReference>
<comment type="cofactor">
    <cofactor evidence="2 12">
        <name>FAD</name>
        <dbReference type="ChEBI" id="CHEBI:57692"/>
    </cofactor>
</comment>
<dbReference type="SUPFAM" id="SSF54373">
    <property type="entry name" value="FAD-linked reductases, C-terminal domain"/>
    <property type="match status" value="1"/>
</dbReference>
<dbReference type="Gene3D" id="3.50.50.60">
    <property type="entry name" value="FAD/NAD(P)-binding domain"/>
    <property type="match status" value="1"/>
</dbReference>
<evidence type="ECO:0000256" key="7">
    <source>
        <dbReference type="ARBA" id="ARBA00019046"/>
    </source>
</evidence>
<evidence type="ECO:0000256" key="10">
    <source>
        <dbReference type="ARBA" id="ARBA00023002"/>
    </source>
</evidence>
<evidence type="ECO:0000256" key="3">
    <source>
        <dbReference type="ARBA" id="ARBA00002185"/>
    </source>
</evidence>
<comment type="pathway">
    <text evidence="4 12">Porphyrin-containing compound metabolism; protoheme biosynthesis.</text>
</comment>
<dbReference type="OrthoDB" id="4496419at2"/>
<keyword evidence="12" id="KW-0963">Cytoplasm</keyword>
<comment type="function">
    <text evidence="3 12">Involved in coproporphyrin-dependent heme b biosynthesis. Catalyzes the oxidation of coproporphyrinogen III to coproporphyrin III.</text>
</comment>
<dbReference type="RefSeq" id="WP_147133596.1">
    <property type="nucleotide sequence ID" value="NZ_BAABIJ010000001.1"/>
</dbReference>
<evidence type="ECO:0000256" key="1">
    <source>
        <dbReference type="ARBA" id="ARBA00001755"/>
    </source>
</evidence>
<name>A0A562VBH4_9ACTN</name>
<keyword evidence="15" id="KW-1185">Reference proteome</keyword>
<proteinExistence type="inferred from homology"/>
<sequence length="465" mass="48087">MTGRHVLVVGGGITGLAAALRLRDRYGDAVKVTVVEQARRLGGKILTGEIAGLPVETGAETFLVRRPEVVALAQRVGLADLIRHPAPVRAGLYVAGELVDMPARTVMGVPADAESVAGVVPADDVASIRDEATSEEPLLGEDEDVSVGELARRRLGDRLTDRLVDPLLGGVYAGRADDLSLATTVPGLAAAARRHTSLTRAAAATLAATPAASGPVFGTVEGGLSRLVRAVADASGADIRLGAPVRVLTRTPEGWRAEIGATRDPSHLDADAVILAVPASPAARLLAPLHTGVAATVGELDYASLALVTLVLPAVDLPDRSGFLVPASEGMTIKAGTFFGRKWPHLAAEKITVVRMSIGRYGDTAPLRRDDNALIDTAHAELSAVLRRSLPLPVEAVVQRWGGALPQYRPGHLDRVGSARASLAGHPIELAGAGFDGVGIPACVASGQDAADRLGDKWFGIPAPV</sequence>
<dbReference type="InterPro" id="IPR050464">
    <property type="entry name" value="Zeta_carotene_desat/Oxidored"/>
</dbReference>
<evidence type="ECO:0000313" key="15">
    <source>
        <dbReference type="Proteomes" id="UP000321617"/>
    </source>
</evidence>
<comment type="caution">
    <text evidence="14">The sequence shown here is derived from an EMBL/GenBank/DDBJ whole genome shotgun (WGS) entry which is preliminary data.</text>
</comment>
<evidence type="ECO:0000256" key="2">
    <source>
        <dbReference type="ARBA" id="ARBA00001974"/>
    </source>
</evidence>
<dbReference type="EMBL" id="VLLL01000005">
    <property type="protein sequence ID" value="TWJ15235.1"/>
    <property type="molecule type" value="Genomic_DNA"/>
</dbReference>
<protein>
    <recommendedName>
        <fullName evidence="7 12">Coproporphyrinogen III oxidase</fullName>
        <ecNumber evidence="6 12">1.3.3.15</ecNumber>
    </recommendedName>
</protein>
<dbReference type="GO" id="GO:0005737">
    <property type="term" value="C:cytoplasm"/>
    <property type="evidence" value="ECO:0007669"/>
    <property type="project" value="UniProtKB-SubCell"/>
</dbReference>
<keyword evidence="11 12" id="KW-0350">Heme biosynthesis</keyword>
<dbReference type="Gene3D" id="3.90.660.20">
    <property type="entry name" value="Protoporphyrinogen oxidase, mitochondrial, domain 2"/>
    <property type="match status" value="1"/>
</dbReference>
<gene>
    <name evidence="14" type="ORF">LX16_0935</name>
</gene>
<dbReference type="InterPro" id="IPR036188">
    <property type="entry name" value="FAD/NAD-bd_sf"/>
</dbReference>
<dbReference type="GO" id="GO:0006783">
    <property type="term" value="P:heme biosynthetic process"/>
    <property type="evidence" value="ECO:0007669"/>
    <property type="project" value="UniProtKB-UniRule"/>
</dbReference>
<dbReference type="Proteomes" id="UP000321617">
    <property type="component" value="Unassembled WGS sequence"/>
</dbReference>
<organism evidence="14 15">
    <name type="scientific">Stackebrandtia albiflava</name>
    <dbReference type="NCBI Taxonomy" id="406432"/>
    <lineage>
        <taxon>Bacteria</taxon>
        <taxon>Bacillati</taxon>
        <taxon>Actinomycetota</taxon>
        <taxon>Actinomycetes</taxon>
        <taxon>Glycomycetales</taxon>
        <taxon>Glycomycetaceae</taxon>
        <taxon>Stackebrandtia</taxon>
    </lineage>
</organism>
<evidence type="ECO:0000313" key="14">
    <source>
        <dbReference type="EMBL" id="TWJ15235.1"/>
    </source>
</evidence>
<evidence type="ECO:0000256" key="9">
    <source>
        <dbReference type="ARBA" id="ARBA00022827"/>
    </source>
</evidence>
<dbReference type="InterPro" id="IPR002937">
    <property type="entry name" value="Amino_oxidase"/>
</dbReference>
<dbReference type="Pfam" id="PF01593">
    <property type="entry name" value="Amino_oxidase"/>
    <property type="match status" value="1"/>
</dbReference>
<dbReference type="SUPFAM" id="SSF51905">
    <property type="entry name" value="FAD/NAD(P)-binding domain"/>
    <property type="match status" value="1"/>
</dbReference>
<comment type="subcellular location">
    <subcellularLocation>
        <location evidence="12">Cytoplasm</location>
    </subcellularLocation>
</comment>
<comment type="similarity">
    <text evidence="5 12">Belongs to the protoporphyrinogen/coproporphyrinogen oxidase family. Coproporphyrinogen III oxidase subfamily.</text>
</comment>
<dbReference type="NCBIfam" id="TIGR00562">
    <property type="entry name" value="proto_IX_ox"/>
    <property type="match status" value="1"/>
</dbReference>
<keyword evidence="10 12" id="KW-0560">Oxidoreductase</keyword>
<dbReference type="InterPro" id="IPR004572">
    <property type="entry name" value="Protoporphyrinogen_oxidase"/>
</dbReference>
<evidence type="ECO:0000256" key="4">
    <source>
        <dbReference type="ARBA" id="ARBA00004744"/>
    </source>
</evidence>
<evidence type="ECO:0000256" key="6">
    <source>
        <dbReference type="ARBA" id="ARBA00012402"/>
    </source>
</evidence>
<evidence type="ECO:0000256" key="8">
    <source>
        <dbReference type="ARBA" id="ARBA00022630"/>
    </source>
</evidence>
<comment type="catalytic activity">
    <reaction evidence="1">
        <text>coproporphyrinogen III + 3 O2 = coproporphyrin III + 3 H2O2</text>
        <dbReference type="Rhea" id="RHEA:43436"/>
        <dbReference type="ChEBI" id="CHEBI:15379"/>
        <dbReference type="ChEBI" id="CHEBI:16240"/>
        <dbReference type="ChEBI" id="CHEBI:57309"/>
        <dbReference type="ChEBI" id="CHEBI:131725"/>
        <dbReference type="EC" id="1.3.3.15"/>
    </reaction>
    <physiologicalReaction direction="left-to-right" evidence="1">
        <dbReference type="Rhea" id="RHEA:43437"/>
    </physiologicalReaction>
</comment>
<keyword evidence="8 12" id="KW-0285">Flavoprotein</keyword>
<dbReference type="PANTHER" id="PTHR42923:SF3">
    <property type="entry name" value="PROTOPORPHYRINOGEN OXIDASE"/>
    <property type="match status" value="1"/>
</dbReference>
<evidence type="ECO:0000259" key="13">
    <source>
        <dbReference type="Pfam" id="PF01593"/>
    </source>
</evidence>
<dbReference type="GO" id="GO:0004729">
    <property type="term" value="F:oxygen-dependent protoporphyrinogen oxidase activity"/>
    <property type="evidence" value="ECO:0007669"/>
    <property type="project" value="UniProtKB-UniRule"/>
</dbReference>